<gene>
    <name evidence="3" type="ORF">A5CPEGH6_16440</name>
</gene>
<dbReference type="KEGG" id="ada:A5CPEGH6_16440"/>
<protein>
    <recommendedName>
        <fullName evidence="2">Phosphodiester glycosidase domain-containing protein</fullName>
    </recommendedName>
</protein>
<name>A0A4Y1X3H3_9BACT</name>
<evidence type="ECO:0000313" key="3">
    <source>
        <dbReference type="EMBL" id="BBL07006.1"/>
    </source>
</evidence>
<accession>A0A4Y1X3H3</accession>
<reference evidence="4" key="1">
    <citation type="submission" date="2019-06" db="EMBL/GenBank/DDBJ databases">
        <title>Alistipes onderdonkii subsp. vulgaris subsp. nov., Alistipes dispar sp. nov. and Alistipes communis sp. nov., isolated from human faeces, and creation of Alistipes onderdonkii subsp. onderdonkii subsp. nov.</title>
        <authorList>
            <person name="Sakamoto M."/>
            <person name="Ikeyama N."/>
            <person name="Ogata Y."/>
            <person name="Suda W."/>
            <person name="Iino T."/>
            <person name="Hattori M."/>
            <person name="Ohkuma M."/>
        </authorList>
    </citation>
    <scope>NUCLEOTIDE SEQUENCE [LARGE SCALE GENOMIC DNA]</scope>
    <source>
        <strain evidence="4">5CPEGH6</strain>
    </source>
</reference>
<keyword evidence="4" id="KW-1185">Reference proteome</keyword>
<feature type="chain" id="PRO_5021244094" description="Phosphodiester glycosidase domain-containing protein" evidence="1">
    <location>
        <begin position="23"/>
        <end position="284"/>
    </location>
</feature>
<dbReference type="PANTHER" id="PTHR40446:SF2">
    <property type="entry name" value="N-ACETYLGLUCOSAMINE-1-PHOSPHODIESTER ALPHA-N-ACETYLGLUCOSAMINIDASE"/>
    <property type="match status" value="1"/>
</dbReference>
<dbReference type="OrthoDB" id="9809781at2"/>
<evidence type="ECO:0000313" key="4">
    <source>
        <dbReference type="Proteomes" id="UP000319374"/>
    </source>
</evidence>
<evidence type="ECO:0000259" key="2">
    <source>
        <dbReference type="Pfam" id="PF09992"/>
    </source>
</evidence>
<feature type="signal peptide" evidence="1">
    <location>
        <begin position="1"/>
        <end position="22"/>
    </location>
</feature>
<proteinExistence type="predicted"/>
<dbReference type="InterPro" id="IPR018711">
    <property type="entry name" value="NAGPA"/>
</dbReference>
<dbReference type="AlphaFoldDB" id="A0A4Y1X3H3"/>
<dbReference type="Proteomes" id="UP000319374">
    <property type="component" value="Chromosome"/>
</dbReference>
<feature type="domain" description="Phosphodiester glycosidase" evidence="2">
    <location>
        <begin position="93"/>
        <end position="282"/>
    </location>
</feature>
<dbReference type="RefSeq" id="WP_141428954.1">
    <property type="nucleotide sequence ID" value="NZ_AP019736.1"/>
</dbReference>
<dbReference type="GeneID" id="98673628"/>
<dbReference type="EMBL" id="AP019736">
    <property type="protein sequence ID" value="BBL07006.1"/>
    <property type="molecule type" value="Genomic_DNA"/>
</dbReference>
<sequence>MTNLLRKLTGALLLLASLPAAAQTPRDSAALAQAEWQTTDLGGGAVARRTQTELFGTQQTLSVAIYPRRGFSTLVVQPEGAARATSRLGEEAGADIAINGSYFHMKSAEPITFVLSDGEIRNRGTMKPSPLTNGVAAVRGRKGRRVEILPCDSADYPRIARRYRSALAAGPMLVHEGEILIYDTDDTFYTGRHPRSVIGTRPDGSVVLLVIDGRFPGRAAGATIAETAYIARQLGLTEALNLDGGGSSSLWTRRLGVLNHPTDNKRFDHEGERAVPNGIVVFRR</sequence>
<dbReference type="PANTHER" id="PTHR40446">
    <property type="entry name" value="N-ACETYLGLUCOSAMINE-1-PHOSPHODIESTER ALPHA-N-ACETYLGLUCOSAMINIDASE"/>
    <property type="match status" value="1"/>
</dbReference>
<evidence type="ECO:0000256" key="1">
    <source>
        <dbReference type="SAM" id="SignalP"/>
    </source>
</evidence>
<keyword evidence="1" id="KW-0732">Signal</keyword>
<organism evidence="3 4">
    <name type="scientific">Alistipes dispar</name>
    <dbReference type="NCBI Taxonomy" id="2585119"/>
    <lineage>
        <taxon>Bacteria</taxon>
        <taxon>Pseudomonadati</taxon>
        <taxon>Bacteroidota</taxon>
        <taxon>Bacteroidia</taxon>
        <taxon>Bacteroidales</taxon>
        <taxon>Rikenellaceae</taxon>
        <taxon>Alistipes</taxon>
    </lineage>
</organism>
<dbReference type="Pfam" id="PF09992">
    <property type="entry name" value="NAGPA"/>
    <property type="match status" value="1"/>
</dbReference>